<feature type="compositionally biased region" description="Basic and acidic residues" evidence="3">
    <location>
        <begin position="314"/>
        <end position="324"/>
    </location>
</feature>
<keyword evidence="1 2" id="KW-0694">RNA-binding</keyword>
<dbReference type="EMBL" id="HBHP01032763">
    <property type="protein sequence ID" value="CAD9776176.1"/>
    <property type="molecule type" value="Transcribed_RNA"/>
</dbReference>
<organism evidence="5">
    <name type="scientific">Lotharella oceanica</name>
    <dbReference type="NCBI Taxonomy" id="641309"/>
    <lineage>
        <taxon>Eukaryota</taxon>
        <taxon>Sar</taxon>
        <taxon>Rhizaria</taxon>
        <taxon>Cercozoa</taxon>
        <taxon>Chlorarachniophyceae</taxon>
        <taxon>Lotharella</taxon>
    </lineage>
</organism>
<dbReference type="PANTHER" id="PTHR22792:SF140">
    <property type="entry name" value="ACHILLES, ISOFORM A"/>
    <property type="match status" value="1"/>
</dbReference>
<dbReference type="PANTHER" id="PTHR22792">
    <property type="entry name" value="LUPUS LA PROTEIN-RELATED"/>
    <property type="match status" value="1"/>
</dbReference>
<dbReference type="InterPro" id="IPR036409">
    <property type="entry name" value="Aldolase_II/adducin_N_sf"/>
</dbReference>
<evidence type="ECO:0000256" key="2">
    <source>
        <dbReference type="PROSITE-ProRule" id="PRU00332"/>
    </source>
</evidence>
<proteinExistence type="predicted"/>
<dbReference type="InterPro" id="IPR001303">
    <property type="entry name" value="Aldolase_II/adducin_N"/>
</dbReference>
<dbReference type="SUPFAM" id="SSF53639">
    <property type="entry name" value="AraD/HMP-PK domain-like"/>
    <property type="match status" value="1"/>
</dbReference>
<evidence type="ECO:0000259" key="4">
    <source>
        <dbReference type="PROSITE" id="PS50961"/>
    </source>
</evidence>
<dbReference type="GO" id="GO:0003729">
    <property type="term" value="F:mRNA binding"/>
    <property type="evidence" value="ECO:0007669"/>
    <property type="project" value="TreeGrafter"/>
</dbReference>
<dbReference type="SMART" id="SM00715">
    <property type="entry name" value="LA"/>
    <property type="match status" value="1"/>
</dbReference>
<feature type="compositionally biased region" description="Polar residues" evidence="3">
    <location>
        <begin position="138"/>
        <end position="148"/>
    </location>
</feature>
<dbReference type="InterPro" id="IPR036388">
    <property type="entry name" value="WH-like_DNA-bd_sf"/>
</dbReference>
<dbReference type="SUPFAM" id="SSF46785">
    <property type="entry name" value="Winged helix' DNA-binding domain"/>
    <property type="match status" value="2"/>
</dbReference>
<gene>
    <name evidence="5" type="ORF">LSP00402_LOCUS20180</name>
</gene>
<feature type="compositionally biased region" description="Low complexity" evidence="3">
    <location>
        <begin position="296"/>
        <end position="313"/>
    </location>
</feature>
<accession>A0A7S2XFY0</accession>
<evidence type="ECO:0000256" key="3">
    <source>
        <dbReference type="SAM" id="MobiDB-lite"/>
    </source>
</evidence>
<sequence length="324" mass="35854">MDDNVKKQIIDTTRMLLQDGFLDGHVAMRSLVEADKFYMARAGSTGKVGEKDIRKYHINNGEPADAADPAEASAERYVHAAIFKSRPDIKCSIHTHAAALKTLSASFMNQQAGAGGGHLQHQPQQHHHHQQQQHISAPPQNHSPTQPAHNGGYPQQMWQATLQMQVEERKRVMSKQVVHQIEFYLGDQNLPYDSYLLNQMQNLAISAIPATPTDSSVKEADEKRPSTLTATGRAWLPIDLVIGFKRMQMILSPLENNKELRRQAVVKALQTSRLLETSKDNLYVRRRYPLPSMMPAQAGGETATATAAATAGGRDAKKPKNEGG</sequence>
<dbReference type="InterPro" id="IPR045180">
    <property type="entry name" value="La_dom_prot"/>
</dbReference>
<dbReference type="Gene3D" id="1.10.10.10">
    <property type="entry name" value="Winged helix-like DNA-binding domain superfamily/Winged helix DNA-binding domain"/>
    <property type="match status" value="1"/>
</dbReference>
<dbReference type="AlphaFoldDB" id="A0A7S2XFY0"/>
<dbReference type="InterPro" id="IPR036390">
    <property type="entry name" value="WH_DNA-bd_sf"/>
</dbReference>
<feature type="region of interest" description="Disordered" evidence="3">
    <location>
        <begin position="293"/>
        <end position="324"/>
    </location>
</feature>
<feature type="region of interest" description="Disordered" evidence="3">
    <location>
        <begin position="111"/>
        <end position="153"/>
    </location>
</feature>
<evidence type="ECO:0000313" key="5">
    <source>
        <dbReference type="EMBL" id="CAD9776176.1"/>
    </source>
</evidence>
<dbReference type="Pfam" id="PF00596">
    <property type="entry name" value="Aldolase_II"/>
    <property type="match status" value="1"/>
</dbReference>
<dbReference type="PROSITE" id="PS50961">
    <property type="entry name" value="HTH_LA"/>
    <property type="match status" value="1"/>
</dbReference>
<dbReference type="GO" id="GO:0005634">
    <property type="term" value="C:nucleus"/>
    <property type="evidence" value="ECO:0007669"/>
    <property type="project" value="TreeGrafter"/>
</dbReference>
<reference evidence="5" key="1">
    <citation type="submission" date="2021-01" db="EMBL/GenBank/DDBJ databases">
        <authorList>
            <person name="Corre E."/>
            <person name="Pelletier E."/>
            <person name="Niang G."/>
            <person name="Scheremetjew M."/>
            <person name="Finn R."/>
            <person name="Kale V."/>
            <person name="Holt S."/>
            <person name="Cochrane G."/>
            <person name="Meng A."/>
            <person name="Brown T."/>
            <person name="Cohen L."/>
        </authorList>
    </citation>
    <scope>NUCLEOTIDE SEQUENCE</scope>
    <source>
        <strain evidence="5">CCMP622</strain>
    </source>
</reference>
<dbReference type="InterPro" id="IPR006630">
    <property type="entry name" value="La_HTH"/>
</dbReference>
<feature type="domain" description="HTH La-type RNA-binding" evidence="4">
    <location>
        <begin position="167"/>
        <end position="294"/>
    </location>
</feature>
<dbReference type="Gene3D" id="3.40.225.10">
    <property type="entry name" value="Class II aldolase/adducin N-terminal domain"/>
    <property type="match status" value="1"/>
</dbReference>
<name>A0A7S2XFY0_9EUKA</name>
<evidence type="ECO:0000256" key="1">
    <source>
        <dbReference type="ARBA" id="ARBA00022884"/>
    </source>
</evidence>
<protein>
    <recommendedName>
        <fullName evidence="4">HTH La-type RNA-binding domain-containing protein</fullName>
    </recommendedName>
</protein>